<keyword evidence="4" id="KW-1185">Reference proteome</keyword>
<dbReference type="EMBL" id="JAGTXO010000005">
    <property type="protein sequence ID" value="KAG8467878.1"/>
    <property type="molecule type" value="Genomic_DNA"/>
</dbReference>
<evidence type="ECO:0000256" key="2">
    <source>
        <dbReference type="SAM" id="Phobius"/>
    </source>
</evidence>
<name>A0A8J5XMQ9_DIALT</name>
<evidence type="ECO:0000313" key="3">
    <source>
        <dbReference type="EMBL" id="KAG8467878.1"/>
    </source>
</evidence>
<feature type="region of interest" description="Disordered" evidence="1">
    <location>
        <begin position="149"/>
        <end position="226"/>
    </location>
</feature>
<keyword evidence="2" id="KW-1133">Transmembrane helix</keyword>
<keyword evidence="2" id="KW-0812">Transmembrane</keyword>
<proteinExistence type="predicted"/>
<keyword evidence="2" id="KW-0472">Membrane</keyword>
<gene>
    <name evidence="3" type="ORF">KFE25_006930</name>
</gene>
<feature type="transmembrane region" description="Helical" evidence="2">
    <location>
        <begin position="48"/>
        <end position="66"/>
    </location>
</feature>
<dbReference type="OrthoDB" id="10401961at2759"/>
<feature type="compositionally biased region" description="Basic and acidic residues" evidence="1">
    <location>
        <begin position="216"/>
        <end position="226"/>
    </location>
</feature>
<dbReference type="OMA" id="SFRIVHE"/>
<evidence type="ECO:0000256" key="1">
    <source>
        <dbReference type="SAM" id="MobiDB-lite"/>
    </source>
</evidence>
<sequence>MERCVECLKTVRQNPRALFALKVYSLLSGILLFVAGLLGLIMVFKSPFYIVIGVYAMLFGFTVIVIEHGTWLQNVALLERFYQLLDVEFHMLASQRGKGFFYSGAGVLTLFTEGNKISLIGGASICMIIAGVLHSFRIVHEESINAKAHPTTQAIGGAKDTSVPPAPNYPTSAPVPADLPPPQAAPGSSASASEWSSIVATQNQREGAEDWGAGTAREEAAASDRV</sequence>
<dbReference type="Proteomes" id="UP000751190">
    <property type="component" value="Unassembled WGS sequence"/>
</dbReference>
<evidence type="ECO:0000313" key="4">
    <source>
        <dbReference type="Proteomes" id="UP000751190"/>
    </source>
</evidence>
<accession>A0A8J5XMQ9</accession>
<comment type="caution">
    <text evidence="3">The sequence shown here is derived from an EMBL/GenBank/DDBJ whole genome shotgun (WGS) entry which is preliminary data.</text>
</comment>
<feature type="compositionally biased region" description="Low complexity" evidence="1">
    <location>
        <begin position="185"/>
        <end position="197"/>
    </location>
</feature>
<feature type="transmembrane region" description="Helical" evidence="2">
    <location>
        <begin position="23"/>
        <end position="41"/>
    </location>
</feature>
<dbReference type="AlphaFoldDB" id="A0A8J5XMQ9"/>
<protein>
    <submittedName>
        <fullName evidence="3">Uncharacterized protein</fullName>
    </submittedName>
</protein>
<organism evidence="3 4">
    <name type="scientific">Diacronema lutheri</name>
    <name type="common">Unicellular marine alga</name>
    <name type="synonym">Monochrysis lutheri</name>
    <dbReference type="NCBI Taxonomy" id="2081491"/>
    <lineage>
        <taxon>Eukaryota</taxon>
        <taxon>Haptista</taxon>
        <taxon>Haptophyta</taxon>
        <taxon>Pavlovophyceae</taxon>
        <taxon>Pavlovales</taxon>
        <taxon>Pavlovaceae</taxon>
        <taxon>Diacronema</taxon>
    </lineage>
</organism>
<reference evidence="3" key="1">
    <citation type="submission" date="2021-05" db="EMBL/GenBank/DDBJ databases">
        <title>The genome of the haptophyte Pavlova lutheri (Diacronema luteri, Pavlovales) - a model for lipid biosynthesis in eukaryotic algae.</title>
        <authorList>
            <person name="Hulatt C.J."/>
            <person name="Posewitz M.C."/>
        </authorList>
    </citation>
    <scope>NUCLEOTIDE SEQUENCE</scope>
    <source>
        <strain evidence="3">NIVA-4/92</strain>
    </source>
</reference>